<dbReference type="Gene3D" id="1.20.1250.20">
    <property type="entry name" value="MFS general substrate transporter like domains"/>
    <property type="match status" value="1"/>
</dbReference>
<evidence type="ECO:0000256" key="1">
    <source>
        <dbReference type="ARBA" id="ARBA00004141"/>
    </source>
</evidence>
<feature type="compositionally biased region" description="Acidic residues" evidence="7">
    <location>
        <begin position="547"/>
        <end position="558"/>
    </location>
</feature>
<feature type="region of interest" description="Disordered" evidence="7">
    <location>
        <begin position="281"/>
        <end position="351"/>
    </location>
</feature>
<dbReference type="PRINTS" id="PR00171">
    <property type="entry name" value="SUGRTRNSPORT"/>
</dbReference>
<keyword evidence="4 8" id="KW-0812">Transmembrane</keyword>
<dbReference type="GO" id="GO:0016020">
    <property type="term" value="C:membrane"/>
    <property type="evidence" value="ECO:0007669"/>
    <property type="project" value="UniProtKB-SubCell"/>
</dbReference>
<dbReference type="InterPro" id="IPR005829">
    <property type="entry name" value="Sugar_transporter_CS"/>
</dbReference>
<feature type="region of interest" description="Disordered" evidence="7">
    <location>
        <begin position="1207"/>
        <end position="1226"/>
    </location>
</feature>
<feature type="compositionally biased region" description="Basic and acidic residues" evidence="7">
    <location>
        <begin position="529"/>
        <end position="540"/>
    </location>
</feature>
<keyword evidence="6 8" id="KW-0472">Membrane</keyword>
<keyword evidence="5 8" id="KW-1133">Transmembrane helix</keyword>
<feature type="compositionally biased region" description="Pro residues" evidence="7">
    <location>
        <begin position="317"/>
        <end position="326"/>
    </location>
</feature>
<dbReference type="InterPro" id="IPR003663">
    <property type="entry name" value="Sugar/inositol_transpt"/>
</dbReference>
<feature type="compositionally biased region" description="Polar residues" evidence="7">
    <location>
        <begin position="1254"/>
        <end position="1264"/>
    </location>
</feature>
<dbReference type="InterPro" id="IPR020846">
    <property type="entry name" value="MFS_dom"/>
</dbReference>
<dbReference type="PANTHER" id="PTHR48022">
    <property type="entry name" value="PLASTIDIC GLUCOSE TRANSPORTER 4"/>
    <property type="match status" value="1"/>
</dbReference>
<evidence type="ECO:0000313" key="11">
    <source>
        <dbReference type="Proteomes" id="UP001271007"/>
    </source>
</evidence>
<sequence length="1820" mass="199182">MEVSSPARDSSPLPEGFLTPRSKVAKMLADLDDATTPSPPQHPPSDIAALQLADTTKPPAPAQFTSVNGNAGPFQYQSDTDSDDTDDVRKPQGRAARRMLGKLRSSPPLPTQDNRTHESDDELYSATPLRPSRRAMAPIQSPLSNRQSNGLFVSPAKSLDEASDDELPSNPVGPIRKLDIVTRNKAERRAKEAESKETRTTSSLDLPEEPLDGPQDDATDAAVDKIMSDASRPARKASKKALLEMERETQRMARQQALAHQMRVKKKFTTNDLFARFNFRRTGAAEEVNPEPTAGDSTASSAPNSDGPEERSKEPVSTPPSSPPTPLDRQKALVEQGALSKLQPVRQDSISAFAEMDDDDELPDISEIMRSSQTPKGLTQPVHPAKKGLRLARLGKKAALIKSDDSDDELEIVPMNPRHLRMFDKAVGSKHGSKPAESRAIHNLKHLSHIHSREAQPRKKGARPSLNPIALEGQLRKRAKEQARLQQLERIEELKAKGIDIQTADEREKEAEAFENLLEKARQDAVELRKAERAAVKEAGGEVAVEVSDDEDEDEDYLDSGSEAEGMVDTENTAGNELVDDVADETDDDEDDEVADESEAESEGVIMEDQEGAEETETTATADDQEGLRLEASSTPALLSRKARKSRVIADEDDEDDLSGGEVDGNGISEAQESDDPFAAFGFGAANQNTALMSPTQAFHATMQTPTQATQEESFGIFRRDAPGSVPSLPPTMPDLDTQLDDASQSGFMASSQVPESQRIELNWETQAPETPMPAGMTRDASLLSETPGWEPTQDRGLISPWDVAPRLNREDTLESTAEFDTQSTVQLRVSESPAPSQTAPRRGRLGKRRVALDDDSEDDSAAPPASVRDKKDAFREMAQRRKQALTAAEKADVDKEARQMMDEQAEESEDEYAGLGGDDFVAPETEQDREMIDSSHVEVNERAIAAHFAERERVREEAETSKLYKDLTTGMMRRNRATNAFDLDEDEDEIAVRRRQMRQKEEAKKRRALLKDGNIAHLADGKSSKGKEAFLKAIADDDGGDDMLDFGEDDDSAAATQDDDTQSQSLPVAAGASQETSGNKRKVADEEDSGERPPAKQRRTESSAFKKPTSLLELKESVSFLLEGSHGGTAAGPTILDVSSDDEYGEADFDEGDDDAEEEAEQTRQNDGCFAPNPTSFEAKAMPPPRLPASQRRVAAKPAVVDRLSMKRASSSGSESAHSRTAWAATPASGGFKVPSLLRRATTNTATLANDRGVTTPNLSRENSGVKMGGSKKSSLAYQARAEERKAIVDASAKRREENTARIAQMRRNSNALSHGLICFAASSGFFLLGYDEGVMSGIITEPIFLKTFPQMEQNNKSGAIQALVVAIDEIGCLIGALGIVGYGDKLGRRRAILTGAGIMIVGAILQTASTGIAMMIVGRIVTGIGNGMNTSTIPVWQSEVAPPHIRGFLVLFEGALITAGIMLSYWLNYGFCFITDMGSFQRRFPIGFQIIFAIILIAGVLAFPESPRWLMKHGYRETAAELMARFHETTPDDEQVKADIAEIDKINALTEGSKLSWKEFLSNGKEMNLWRTGVACASQACQQISGINLVTYYATTVFETNLQFNGTLSRFLTAWLGTEYFISACVALFIVDRLGRRKLMMIGAAGMGISMLVMGTSLSFATKEYTTPAIAATVFIFVYNTFFALGWLGVTWLYPAEVTPIRNRAEANGFSTSTNWIFNYAISWKTFFVFMCFNFAFIPIVYFCFPETNGHKLEKLDAIFAEAYEKKQNPVFTEKRHRKHGGKLDVEGEAEDQAGSEGDEKVGRMDSTFEADEHKEVA</sequence>
<feature type="compositionally biased region" description="Acidic residues" evidence="7">
    <location>
        <begin position="1037"/>
        <end position="1062"/>
    </location>
</feature>
<comment type="subcellular location">
    <subcellularLocation>
        <location evidence="1">Membrane</location>
        <topology evidence="1">Multi-pass membrane protein</topology>
    </subcellularLocation>
</comment>
<feature type="transmembrane region" description="Helical" evidence="8">
    <location>
        <begin position="1644"/>
        <end position="1664"/>
    </location>
</feature>
<feature type="compositionally biased region" description="Basic and acidic residues" evidence="7">
    <location>
        <begin position="868"/>
        <end position="880"/>
    </location>
</feature>
<feature type="compositionally biased region" description="Polar residues" evidence="7">
    <location>
        <begin position="815"/>
        <end position="840"/>
    </location>
</feature>
<feature type="region of interest" description="Disordered" evidence="7">
    <location>
        <begin position="28"/>
        <end position="242"/>
    </location>
</feature>
<evidence type="ECO:0000313" key="10">
    <source>
        <dbReference type="EMBL" id="KAK3054532.1"/>
    </source>
</evidence>
<dbReference type="NCBIfam" id="TIGR00879">
    <property type="entry name" value="SP"/>
    <property type="match status" value="1"/>
</dbReference>
<dbReference type="PROSITE" id="PS50850">
    <property type="entry name" value="MFS"/>
    <property type="match status" value="1"/>
</dbReference>
<name>A0AAJ0DPR8_9PEZI</name>
<feature type="domain" description="Major facilitator superfamily (MFS) profile" evidence="9">
    <location>
        <begin position="1319"/>
        <end position="1769"/>
    </location>
</feature>
<feature type="compositionally biased region" description="Polar residues" evidence="7">
    <location>
        <begin position="295"/>
        <end position="304"/>
    </location>
</feature>
<feature type="region of interest" description="Disordered" evidence="7">
    <location>
        <begin position="765"/>
        <end position="922"/>
    </location>
</feature>
<feature type="compositionally biased region" description="Acidic residues" evidence="7">
    <location>
        <begin position="206"/>
        <end position="219"/>
    </location>
</feature>
<evidence type="ECO:0000256" key="5">
    <source>
        <dbReference type="ARBA" id="ARBA00022989"/>
    </source>
</evidence>
<evidence type="ECO:0000256" key="8">
    <source>
        <dbReference type="SAM" id="Phobius"/>
    </source>
</evidence>
<feature type="region of interest" description="Disordered" evidence="7">
    <location>
        <begin position="529"/>
        <end position="681"/>
    </location>
</feature>
<evidence type="ECO:0000256" key="3">
    <source>
        <dbReference type="ARBA" id="ARBA00022448"/>
    </source>
</evidence>
<accession>A0AAJ0DPR8</accession>
<feature type="compositionally biased region" description="Polar residues" evidence="7">
    <location>
        <begin position="141"/>
        <end position="151"/>
    </location>
</feature>
<feature type="region of interest" description="Disordered" evidence="7">
    <location>
        <begin position="1"/>
        <end position="20"/>
    </location>
</feature>
<feature type="region of interest" description="Disordered" evidence="7">
    <location>
        <begin position="1773"/>
        <end position="1820"/>
    </location>
</feature>
<evidence type="ECO:0000256" key="4">
    <source>
        <dbReference type="ARBA" id="ARBA00022692"/>
    </source>
</evidence>
<feature type="transmembrane region" description="Helical" evidence="8">
    <location>
        <begin position="1449"/>
        <end position="1468"/>
    </location>
</feature>
<evidence type="ECO:0000256" key="7">
    <source>
        <dbReference type="SAM" id="MobiDB-lite"/>
    </source>
</evidence>
<feature type="compositionally biased region" description="Acidic residues" evidence="7">
    <location>
        <begin position="904"/>
        <end position="913"/>
    </location>
</feature>
<keyword evidence="11" id="KW-1185">Reference proteome</keyword>
<comment type="caution">
    <text evidence="10">The sequence shown here is derived from an EMBL/GenBank/DDBJ whole genome shotgun (WGS) entry which is preliminary data.</text>
</comment>
<feature type="transmembrane region" description="Helical" evidence="8">
    <location>
        <begin position="1671"/>
        <end position="1696"/>
    </location>
</feature>
<feature type="compositionally biased region" description="Basic and acidic residues" evidence="7">
    <location>
        <begin position="890"/>
        <end position="902"/>
    </location>
</feature>
<dbReference type="InterPro" id="IPR005828">
    <property type="entry name" value="MFS_sugar_transport-like"/>
</dbReference>
<dbReference type="InterPro" id="IPR050360">
    <property type="entry name" value="MFS_Sugar_Transporters"/>
</dbReference>
<protein>
    <recommendedName>
        <fullName evidence="9">Major facilitator superfamily (MFS) profile domain-containing protein</fullName>
    </recommendedName>
</protein>
<feature type="compositionally biased region" description="Low complexity" evidence="7">
    <location>
        <begin position="1208"/>
        <end position="1217"/>
    </location>
</feature>
<evidence type="ECO:0000256" key="2">
    <source>
        <dbReference type="ARBA" id="ARBA00010992"/>
    </source>
</evidence>
<dbReference type="Pfam" id="PF09444">
    <property type="entry name" value="MRC1"/>
    <property type="match status" value="1"/>
</dbReference>
<feature type="region of interest" description="Disordered" evidence="7">
    <location>
        <begin position="1245"/>
        <end position="1273"/>
    </location>
</feature>
<feature type="transmembrane region" description="Helical" evidence="8">
    <location>
        <begin position="1613"/>
        <end position="1632"/>
    </location>
</feature>
<keyword evidence="3" id="KW-0813">Transport</keyword>
<dbReference type="SUPFAM" id="SSF103473">
    <property type="entry name" value="MFS general substrate transporter"/>
    <property type="match status" value="1"/>
</dbReference>
<comment type="similarity">
    <text evidence="2">Belongs to the major facilitator superfamily. Sugar transporter (TC 2.A.1.1) family.</text>
</comment>
<feature type="region of interest" description="Disordered" evidence="7">
    <location>
        <begin position="720"/>
        <end position="742"/>
    </location>
</feature>
<dbReference type="InterPro" id="IPR036259">
    <property type="entry name" value="MFS_trans_sf"/>
</dbReference>
<evidence type="ECO:0000256" key="6">
    <source>
        <dbReference type="ARBA" id="ARBA00023136"/>
    </source>
</evidence>
<proteinExistence type="inferred from homology"/>
<feature type="compositionally biased region" description="Acidic residues" evidence="7">
    <location>
        <begin position="1140"/>
        <end position="1161"/>
    </location>
</feature>
<dbReference type="Proteomes" id="UP001271007">
    <property type="component" value="Unassembled WGS sequence"/>
</dbReference>
<reference evidence="10" key="1">
    <citation type="submission" date="2023-04" db="EMBL/GenBank/DDBJ databases">
        <title>Black Yeasts Isolated from many extreme environments.</title>
        <authorList>
            <person name="Coleine C."/>
            <person name="Stajich J.E."/>
            <person name="Selbmann L."/>
        </authorList>
    </citation>
    <scope>NUCLEOTIDE SEQUENCE</scope>
    <source>
        <strain evidence="10">CCFEE 5312</strain>
    </source>
</reference>
<dbReference type="InterPro" id="IPR018564">
    <property type="entry name" value="Repl_chkpnt_MRC1_dom"/>
</dbReference>
<dbReference type="Pfam" id="PF00083">
    <property type="entry name" value="Sugar_tr"/>
    <property type="match status" value="1"/>
</dbReference>
<feature type="transmembrane region" description="Helical" evidence="8">
    <location>
        <begin position="1361"/>
        <end position="1382"/>
    </location>
</feature>
<feature type="compositionally biased region" description="Basic residues" evidence="7">
    <location>
        <begin position="91"/>
        <end position="101"/>
    </location>
</feature>
<dbReference type="PROSITE" id="PS00216">
    <property type="entry name" value="SUGAR_TRANSPORT_1"/>
    <property type="match status" value="1"/>
</dbReference>
<feature type="compositionally biased region" description="Acidic residues" evidence="7">
    <location>
        <begin position="578"/>
        <end position="617"/>
    </location>
</feature>
<dbReference type="PANTHER" id="PTHR48022:SF68">
    <property type="entry name" value="MAJOR FACILITATOR SUPERFAMILY (MFS) PROFILE DOMAIN-CONTAINING PROTEIN-RELATED"/>
    <property type="match status" value="1"/>
</dbReference>
<feature type="compositionally biased region" description="Basic and acidic residues" evidence="7">
    <location>
        <begin position="1020"/>
        <end position="1031"/>
    </location>
</feature>
<feature type="compositionally biased region" description="Basic and acidic residues" evidence="7">
    <location>
        <begin position="1091"/>
        <end position="1102"/>
    </location>
</feature>
<feature type="transmembrane region" description="Helical" evidence="8">
    <location>
        <begin position="1394"/>
        <end position="1420"/>
    </location>
</feature>
<feature type="region of interest" description="Disordered" evidence="7">
    <location>
        <begin position="1125"/>
        <end position="1194"/>
    </location>
</feature>
<dbReference type="EMBL" id="JAWDJX010000011">
    <property type="protein sequence ID" value="KAK3054532.1"/>
    <property type="molecule type" value="Genomic_DNA"/>
</dbReference>
<feature type="transmembrane region" description="Helical" evidence="8">
    <location>
        <begin position="1724"/>
        <end position="1747"/>
    </location>
</feature>
<feature type="region of interest" description="Disordered" evidence="7">
    <location>
        <begin position="996"/>
        <end position="1110"/>
    </location>
</feature>
<evidence type="ECO:0000259" key="9">
    <source>
        <dbReference type="PROSITE" id="PS50850"/>
    </source>
</evidence>
<dbReference type="GO" id="GO:0005351">
    <property type="term" value="F:carbohydrate:proton symporter activity"/>
    <property type="evidence" value="ECO:0007669"/>
    <property type="project" value="TreeGrafter"/>
</dbReference>
<feature type="compositionally biased region" description="Basic and acidic residues" evidence="7">
    <location>
        <begin position="176"/>
        <end position="199"/>
    </location>
</feature>
<feature type="transmembrane region" description="Helical" evidence="8">
    <location>
        <begin position="1488"/>
        <end position="1505"/>
    </location>
</feature>
<organism evidence="10 11">
    <name type="scientific">Extremus antarcticus</name>
    <dbReference type="NCBI Taxonomy" id="702011"/>
    <lineage>
        <taxon>Eukaryota</taxon>
        <taxon>Fungi</taxon>
        <taxon>Dikarya</taxon>
        <taxon>Ascomycota</taxon>
        <taxon>Pezizomycotina</taxon>
        <taxon>Dothideomycetes</taxon>
        <taxon>Dothideomycetidae</taxon>
        <taxon>Mycosphaerellales</taxon>
        <taxon>Extremaceae</taxon>
        <taxon>Extremus</taxon>
    </lineage>
</organism>
<gene>
    <name evidence="10" type="ORF">LTR09_004261</name>
</gene>